<comment type="caution">
    <text evidence="1">The sequence shown here is derived from an EMBL/GenBank/DDBJ whole genome shotgun (WGS) entry which is preliminary data.</text>
</comment>
<evidence type="ECO:0000313" key="1">
    <source>
        <dbReference type="EMBL" id="KAK2164781.1"/>
    </source>
</evidence>
<reference evidence="1" key="1">
    <citation type="journal article" date="2023" name="Mol. Biol. Evol.">
        <title>Third-Generation Sequencing Reveals the Adaptive Role of the Epigenome in Three Deep-Sea Polychaetes.</title>
        <authorList>
            <person name="Perez M."/>
            <person name="Aroh O."/>
            <person name="Sun Y."/>
            <person name="Lan Y."/>
            <person name="Juniper S.K."/>
            <person name="Young C.R."/>
            <person name="Angers B."/>
            <person name="Qian P.Y."/>
        </authorList>
    </citation>
    <scope>NUCLEOTIDE SEQUENCE</scope>
    <source>
        <strain evidence="1">R07B-5</strain>
    </source>
</reference>
<sequence>MMETNTPIYINNTQIENVESYIYLGQRYSTRGKNQDKVFQRRITAGWTTFAKHRHVFKGNIGTCLKRQIYNSGVLPAMTYGAGTWALTTHAKNKLPAAQTKMLRSMLNIIYRDRITSG</sequence>
<name>A0AAD9K585_RIDPI</name>
<dbReference type="Proteomes" id="UP001209878">
    <property type="component" value="Unassembled WGS sequence"/>
</dbReference>
<dbReference type="EMBL" id="JAODUO010001397">
    <property type="protein sequence ID" value="KAK2164781.1"/>
    <property type="molecule type" value="Genomic_DNA"/>
</dbReference>
<dbReference type="AlphaFoldDB" id="A0AAD9K585"/>
<accession>A0AAD9K585</accession>
<dbReference type="PANTHER" id="PTHR47027:SF20">
    <property type="entry name" value="REVERSE TRANSCRIPTASE-LIKE PROTEIN WITH RNA-DIRECTED DNA POLYMERASE DOMAIN"/>
    <property type="match status" value="1"/>
</dbReference>
<dbReference type="PANTHER" id="PTHR47027">
    <property type="entry name" value="REVERSE TRANSCRIPTASE DOMAIN-CONTAINING PROTEIN"/>
    <property type="match status" value="1"/>
</dbReference>
<keyword evidence="2" id="KW-1185">Reference proteome</keyword>
<evidence type="ECO:0000313" key="2">
    <source>
        <dbReference type="Proteomes" id="UP001209878"/>
    </source>
</evidence>
<proteinExistence type="predicted"/>
<organism evidence="1 2">
    <name type="scientific">Ridgeia piscesae</name>
    <name type="common">Tubeworm</name>
    <dbReference type="NCBI Taxonomy" id="27915"/>
    <lineage>
        <taxon>Eukaryota</taxon>
        <taxon>Metazoa</taxon>
        <taxon>Spiralia</taxon>
        <taxon>Lophotrochozoa</taxon>
        <taxon>Annelida</taxon>
        <taxon>Polychaeta</taxon>
        <taxon>Sedentaria</taxon>
        <taxon>Canalipalpata</taxon>
        <taxon>Sabellida</taxon>
        <taxon>Siboglinidae</taxon>
        <taxon>Ridgeia</taxon>
    </lineage>
</organism>
<protein>
    <submittedName>
        <fullName evidence="1">Uncharacterized protein</fullName>
    </submittedName>
</protein>
<gene>
    <name evidence="1" type="ORF">NP493_1399g00009</name>
</gene>